<dbReference type="PANTHER" id="PTHR42776">
    <property type="entry name" value="SERINE PEPTIDASE S9 FAMILY MEMBER"/>
    <property type="match status" value="1"/>
</dbReference>
<dbReference type="Gene3D" id="2.120.10.30">
    <property type="entry name" value="TolB, C-terminal domain"/>
    <property type="match status" value="2"/>
</dbReference>
<feature type="domain" description="Peptidase S9 prolyl oligopeptidase catalytic" evidence="2">
    <location>
        <begin position="406"/>
        <end position="618"/>
    </location>
</feature>
<dbReference type="PANTHER" id="PTHR42776:SF27">
    <property type="entry name" value="DIPEPTIDYL PEPTIDASE FAMILY MEMBER 6"/>
    <property type="match status" value="1"/>
</dbReference>
<reference evidence="4" key="1">
    <citation type="journal article" date="2019" name="Int. J. Syst. Evol. Microbiol.">
        <title>The Global Catalogue of Microorganisms (GCM) 10K type strain sequencing project: providing services to taxonomists for standard genome sequencing and annotation.</title>
        <authorList>
            <consortium name="The Broad Institute Genomics Platform"/>
            <consortium name="The Broad Institute Genome Sequencing Center for Infectious Disease"/>
            <person name="Wu L."/>
            <person name="Ma J."/>
        </authorList>
    </citation>
    <scope>NUCLEOTIDE SEQUENCE [LARGE SCALE GENOMIC DNA]</scope>
    <source>
        <strain evidence="4">CGMCC 1.15053</strain>
    </source>
</reference>
<sequence length="620" mass="67753">MTPTEPSARPIHLEDLVALPLTFGLTVSHGGDQVAFYGNATGRFELYALDLRTRERRPLSDGQVARSPNAGFVWGWGDRALYFSRDRDGDERQALFELEVGPGTVRALDHAPQSMDYVNDTHPDGRGLLVSSTRGGQMNVYAYDLSREGEAAWTALTAFEQGAHEPRYSPDGTRVLLSANESADLKNLDGYVVDADGGGLRRVLRVQEGSRDSLGHWHPDGARVAVTSDVGGQGRAGVLNVDTGDLRWLTPPGAAFGEEALEFSPDGRWLAVLRNVDSTLTPVLYGIEDGAEDGGARELRLPPGVSHGAQFALGGSHLLLGRSTSAARADVLLYDLRTDTAEVLLPAEYGAIDPGVFVEAEYVHYPTTDGLHVPALLYRPRNTPSGAQLPALVHVHGGPTWQFFRNFDEITQFLVSRGYVVLCPNVRGSTGSGVAWRDANLRDWGGRDLQDVAAGAEYLRTLPEVDPARLGVFGGSYGGYLSYLAPVKYPELFRVSVPIVGISDLHALHADNSRDMPQLAQYFRSMMGDPVQDAELWRDRSALTHAARLKAHMFMMHGANDPRCPVGQARGFRDALVALGRREGEDFEYAEFDDQGHGASDVEGRTRSYRLLADYLERRL</sequence>
<dbReference type="Gene3D" id="3.40.50.1820">
    <property type="entry name" value="alpha/beta hydrolase"/>
    <property type="match status" value="1"/>
</dbReference>
<keyword evidence="1 3" id="KW-0378">Hydrolase</keyword>
<dbReference type="InterPro" id="IPR011042">
    <property type="entry name" value="6-blade_b-propeller_TolB-like"/>
</dbReference>
<dbReference type="InterPro" id="IPR002470">
    <property type="entry name" value="Peptidase_S9A"/>
</dbReference>
<dbReference type="RefSeq" id="WP_380046028.1">
    <property type="nucleotide sequence ID" value="NZ_JBHSOH010000003.1"/>
</dbReference>
<dbReference type="SUPFAM" id="SSF53474">
    <property type="entry name" value="alpha/beta-Hydrolases"/>
    <property type="match status" value="1"/>
</dbReference>
<evidence type="ECO:0000313" key="4">
    <source>
        <dbReference type="Proteomes" id="UP001595979"/>
    </source>
</evidence>
<dbReference type="EMBL" id="JBHSOH010000003">
    <property type="protein sequence ID" value="MFC5847154.1"/>
    <property type="molecule type" value="Genomic_DNA"/>
</dbReference>
<dbReference type="SUPFAM" id="SSF82171">
    <property type="entry name" value="DPP6 N-terminal domain-like"/>
    <property type="match status" value="1"/>
</dbReference>
<dbReference type="SUPFAM" id="SSF69304">
    <property type="entry name" value="Tricorn protease N-terminal domain"/>
    <property type="match status" value="1"/>
</dbReference>
<protein>
    <submittedName>
        <fullName evidence="3">Alpha/beta fold hydrolase</fullName>
    </submittedName>
</protein>
<proteinExistence type="predicted"/>
<accession>A0ABW1DII6</accession>
<dbReference type="InterPro" id="IPR029058">
    <property type="entry name" value="AB_hydrolase_fold"/>
</dbReference>
<evidence type="ECO:0000313" key="3">
    <source>
        <dbReference type="EMBL" id="MFC5847154.1"/>
    </source>
</evidence>
<gene>
    <name evidence="3" type="ORF">ACFPQ6_02430</name>
</gene>
<dbReference type="GO" id="GO:0016787">
    <property type="term" value="F:hydrolase activity"/>
    <property type="evidence" value="ECO:0007669"/>
    <property type="project" value="UniProtKB-KW"/>
</dbReference>
<evidence type="ECO:0000256" key="1">
    <source>
        <dbReference type="ARBA" id="ARBA00022801"/>
    </source>
</evidence>
<dbReference type="PRINTS" id="PR00862">
    <property type="entry name" value="PROLIGOPTASE"/>
</dbReference>
<dbReference type="Pfam" id="PF00326">
    <property type="entry name" value="Peptidase_S9"/>
    <property type="match status" value="1"/>
</dbReference>
<organism evidence="3 4">
    <name type="scientific">Deinococcus petrolearius</name>
    <dbReference type="NCBI Taxonomy" id="1751295"/>
    <lineage>
        <taxon>Bacteria</taxon>
        <taxon>Thermotogati</taxon>
        <taxon>Deinococcota</taxon>
        <taxon>Deinococci</taxon>
        <taxon>Deinococcales</taxon>
        <taxon>Deinococcaceae</taxon>
        <taxon>Deinococcus</taxon>
    </lineage>
</organism>
<dbReference type="InterPro" id="IPR001375">
    <property type="entry name" value="Peptidase_S9_cat"/>
</dbReference>
<keyword evidence="4" id="KW-1185">Reference proteome</keyword>
<comment type="caution">
    <text evidence="3">The sequence shown here is derived from an EMBL/GenBank/DDBJ whole genome shotgun (WGS) entry which is preliminary data.</text>
</comment>
<dbReference type="Proteomes" id="UP001595979">
    <property type="component" value="Unassembled WGS sequence"/>
</dbReference>
<evidence type="ECO:0000259" key="2">
    <source>
        <dbReference type="Pfam" id="PF00326"/>
    </source>
</evidence>
<name>A0ABW1DII6_9DEIO</name>